<organism evidence="1">
    <name type="scientific">marine sediment metagenome</name>
    <dbReference type="NCBI Taxonomy" id="412755"/>
    <lineage>
        <taxon>unclassified sequences</taxon>
        <taxon>metagenomes</taxon>
        <taxon>ecological metagenomes</taxon>
    </lineage>
</organism>
<dbReference type="AlphaFoldDB" id="A0A0F8WXS4"/>
<proteinExistence type="predicted"/>
<gene>
    <name evidence="1" type="ORF">LCGC14_3012140</name>
</gene>
<reference evidence="1" key="1">
    <citation type="journal article" date="2015" name="Nature">
        <title>Complex archaea that bridge the gap between prokaryotes and eukaryotes.</title>
        <authorList>
            <person name="Spang A."/>
            <person name="Saw J.H."/>
            <person name="Jorgensen S.L."/>
            <person name="Zaremba-Niedzwiedzka K."/>
            <person name="Martijn J."/>
            <person name="Lind A.E."/>
            <person name="van Eijk R."/>
            <person name="Schleper C."/>
            <person name="Guy L."/>
            <person name="Ettema T.J."/>
        </authorList>
    </citation>
    <scope>NUCLEOTIDE SEQUENCE</scope>
</reference>
<name>A0A0F8WXS4_9ZZZZ</name>
<sequence length="237" mass="27818">MRSFESLKKELIRAHNNFSPYKDNRTLTPNILKRESKIMSSILKILRPVIKFIDTKIIIEDSVSTNYFAYNPSYIYDLDPLITFGDSSSSSKHIINYYKEKDKIIKGIMISLDFISSDSQSYGSDIPISEIYKIEFIRETSSTSLIIYMLRDCRIVKFDRYIHDDLFLTFDHIHSLNNPQELSVKKFLKYDSPKSVLTNILLAYHKAISENENKFPILKKSLEAILKIKEKYREVFK</sequence>
<protein>
    <submittedName>
        <fullName evidence="1">Uncharacterized protein</fullName>
    </submittedName>
</protein>
<evidence type="ECO:0000313" key="1">
    <source>
        <dbReference type="EMBL" id="KKK61657.1"/>
    </source>
</evidence>
<dbReference type="EMBL" id="LAZR01062372">
    <property type="protein sequence ID" value="KKK61657.1"/>
    <property type="molecule type" value="Genomic_DNA"/>
</dbReference>
<accession>A0A0F8WXS4</accession>
<comment type="caution">
    <text evidence="1">The sequence shown here is derived from an EMBL/GenBank/DDBJ whole genome shotgun (WGS) entry which is preliminary data.</text>
</comment>